<evidence type="ECO:0000313" key="3">
    <source>
        <dbReference type="EMBL" id="KAF2421155.1"/>
    </source>
</evidence>
<keyword evidence="2" id="KW-1133">Transmembrane helix</keyword>
<organism evidence="3 4">
    <name type="scientific">Tothia fuscella</name>
    <dbReference type="NCBI Taxonomy" id="1048955"/>
    <lineage>
        <taxon>Eukaryota</taxon>
        <taxon>Fungi</taxon>
        <taxon>Dikarya</taxon>
        <taxon>Ascomycota</taxon>
        <taxon>Pezizomycotina</taxon>
        <taxon>Dothideomycetes</taxon>
        <taxon>Pleosporomycetidae</taxon>
        <taxon>Venturiales</taxon>
        <taxon>Cylindrosympodiaceae</taxon>
        <taxon>Tothia</taxon>
    </lineage>
</organism>
<feature type="compositionally biased region" description="Gly residues" evidence="1">
    <location>
        <begin position="372"/>
        <end position="381"/>
    </location>
</feature>
<feature type="region of interest" description="Disordered" evidence="1">
    <location>
        <begin position="329"/>
        <end position="381"/>
    </location>
</feature>
<feature type="compositionally biased region" description="Basic and acidic residues" evidence="1">
    <location>
        <begin position="358"/>
        <end position="368"/>
    </location>
</feature>
<evidence type="ECO:0000256" key="2">
    <source>
        <dbReference type="SAM" id="Phobius"/>
    </source>
</evidence>
<feature type="region of interest" description="Disordered" evidence="1">
    <location>
        <begin position="1"/>
        <end position="34"/>
    </location>
</feature>
<evidence type="ECO:0000256" key="1">
    <source>
        <dbReference type="SAM" id="MobiDB-lite"/>
    </source>
</evidence>
<sequence>MATTTTSEPIYLVTNPTPASSSSSPTQTPTQNDPQVNLKFVIPIVVGTFLAGAAITLLLLLFYCRRRRMRKLYSRRERNSLTILSSKNNSPYLQGPRSKSIHSPMMSPTRSHFGKETRSNSIGNILELEVGNGPKTPVEMVGDTTWEKGPLSPEVKRMSRFMNSDGSVRVSRHILELSTVPPTRHGPSGRLLSRYASNASLTELAALPPTRDGEDQGKGLGLSIVGTLSASLPTQAGEDSCRQISRLSRVEEVSVYSSTRDIQGLNRSMSRLSELSLLPPRPGPPSGESSFVDSRNSSIVVGMPNAPPAHELKAPNDIEELMELSALPPTHLGRDGRAAPRGSVATLELMGLPPDGGADERQSRRASEVKIGGDGGGSKLN</sequence>
<comment type="caution">
    <text evidence="3">The sequence shown here is derived from an EMBL/GenBank/DDBJ whole genome shotgun (WGS) entry which is preliminary data.</text>
</comment>
<name>A0A9P4TTU6_9PEZI</name>
<dbReference type="Proteomes" id="UP000800235">
    <property type="component" value="Unassembled WGS sequence"/>
</dbReference>
<evidence type="ECO:0000313" key="4">
    <source>
        <dbReference type="Proteomes" id="UP000800235"/>
    </source>
</evidence>
<gene>
    <name evidence="3" type="ORF">EJ08DRAFT_665284</name>
</gene>
<keyword evidence="4" id="KW-1185">Reference proteome</keyword>
<protein>
    <submittedName>
        <fullName evidence="3">Uncharacterized protein</fullName>
    </submittedName>
</protein>
<accession>A0A9P4TTU6</accession>
<keyword evidence="2" id="KW-0472">Membrane</keyword>
<dbReference type="EMBL" id="MU007101">
    <property type="protein sequence ID" value="KAF2421155.1"/>
    <property type="molecule type" value="Genomic_DNA"/>
</dbReference>
<reference evidence="3" key="1">
    <citation type="journal article" date="2020" name="Stud. Mycol.">
        <title>101 Dothideomycetes genomes: a test case for predicting lifestyles and emergence of pathogens.</title>
        <authorList>
            <person name="Haridas S."/>
            <person name="Albert R."/>
            <person name="Binder M."/>
            <person name="Bloem J."/>
            <person name="Labutti K."/>
            <person name="Salamov A."/>
            <person name="Andreopoulos B."/>
            <person name="Baker S."/>
            <person name="Barry K."/>
            <person name="Bills G."/>
            <person name="Bluhm B."/>
            <person name="Cannon C."/>
            <person name="Castanera R."/>
            <person name="Culley D."/>
            <person name="Daum C."/>
            <person name="Ezra D."/>
            <person name="Gonzalez J."/>
            <person name="Henrissat B."/>
            <person name="Kuo A."/>
            <person name="Liang C."/>
            <person name="Lipzen A."/>
            <person name="Lutzoni F."/>
            <person name="Magnuson J."/>
            <person name="Mondo S."/>
            <person name="Nolan M."/>
            <person name="Ohm R."/>
            <person name="Pangilinan J."/>
            <person name="Park H.-J."/>
            <person name="Ramirez L."/>
            <person name="Alfaro M."/>
            <person name="Sun H."/>
            <person name="Tritt A."/>
            <person name="Yoshinaga Y."/>
            <person name="Zwiers L.-H."/>
            <person name="Turgeon B."/>
            <person name="Goodwin S."/>
            <person name="Spatafora J."/>
            <person name="Crous P."/>
            <person name="Grigoriev I."/>
        </authorList>
    </citation>
    <scope>NUCLEOTIDE SEQUENCE</scope>
    <source>
        <strain evidence="3">CBS 130266</strain>
    </source>
</reference>
<feature type="compositionally biased region" description="Low complexity" evidence="1">
    <location>
        <begin position="14"/>
        <end position="34"/>
    </location>
</feature>
<dbReference type="AlphaFoldDB" id="A0A9P4TTU6"/>
<feature type="region of interest" description="Disordered" evidence="1">
    <location>
        <begin position="85"/>
        <end position="118"/>
    </location>
</feature>
<feature type="transmembrane region" description="Helical" evidence="2">
    <location>
        <begin position="40"/>
        <end position="64"/>
    </location>
</feature>
<keyword evidence="2" id="KW-0812">Transmembrane</keyword>
<proteinExistence type="predicted"/>